<dbReference type="GO" id="GO:0016491">
    <property type="term" value="F:oxidoreductase activity"/>
    <property type="evidence" value="ECO:0007669"/>
    <property type="project" value="InterPro"/>
</dbReference>
<evidence type="ECO:0000259" key="3">
    <source>
        <dbReference type="PROSITE" id="PS51352"/>
    </source>
</evidence>
<evidence type="ECO:0000256" key="2">
    <source>
        <dbReference type="SAM" id="Phobius"/>
    </source>
</evidence>
<accession>A0A8T7M2V1</accession>
<dbReference type="Pfam" id="PF00578">
    <property type="entry name" value="AhpC-TSA"/>
    <property type="match status" value="1"/>
</dbReference>
<dbReference type="PROSITE" id="PS51352">
    <property type="entry name" value="THIOREDOXIN_2"/>
    <property type="match status" value="1"/>
</dbReference>
<dbReference type="PANTHER" id="PTHR42852:SF13">
    <property type="entry name" value="PROTEIN DIPZ"/>
    <property type="match status" value="1"/>
</dbReference>
<organism evidence="4 6">
    <name type="scientific">Candidatus Chlorohelix allophototropha</name>
    <dbReference type="NCBI Taxonomy" id="3003348"/>
    <lineage>
        <taxon>Bacteria</taxon>
        <taxon>Bacillati</taxon>
        <taxon>Chloroflexota</taxon>
        <taxon>Chloroflexia</taxon>
        <taxon>Candidatus Chloroheliales</taxon>
        <taxon>Candidatus Chloroheliaceae</taxon>
        <taxon>Candidatus Chlorohelix</taxon>
    </lineage>
</organism>
<feature type="transmembrane region" description="Helical" evidence="2">
    <location>
        <begin position="31"/>
        <end position="52"/>
    </location>
</feature>
<reference evidence="5" key="2">
    <citation type="journal article" date="2024" name="Nature">
        <title>Anoxygenic phototroph of the Chloroflexota uses a type I reaction centre.</title>
        <authorList>
            <person name="Tsuji J.M."/>
            <person name="Shaw N.A."/>
            <person name="Nagashima S."/>
            <person name="Venkiteswaran J.J."/>
            <person name="Schiff S.L."/>
            <person name="Watanabe T."/>
            <person name="Fukui M."/>
            <person name="Hanada S."/>
            <person name="Tank M."/>
            <person name="Neufeld J.D."/>
        </authorList>
    </citation>
    <scope>NUCLEOTIDE SEQUENCE</scope>
    <source>
        <strain evidence="5">L227-S17</strain>
    </source>
</reference>
<name>A0A8T7M2V1_9CHLR</name>
<dbReference type="SUPFAM" id="SSF52833">
    <property type="entry name" value="Thioredoxin-like"/>
    <property type="match status" value="1"/>
</dbReference>
<dbReference type="Proteomes" id="UP001431572">
    <property type="component" value="Chromosome 1"/>
</dbReference>
<dbReference type="Gene3D" id="3.40.30.10">
    <property type="entry name" value="Glutaredoxin"/>
    <property type="match status" value="1"/>
</dbReference>
<gene>
    <name evidence="4" type="ORF">HXX08_06985</name>
    <name evidence="5" type="ORF">OZ401_000745</name>
</gene>
<evidence type="ECO:0000313" key="7">
    <source>
        <dbReference type="Proteomes" id="UP001431572"/>
    </source>
</evidence>
<keyword evidence="2" id="KW-0472">Membrane</keyword>
<keyword evidence="2" id="KW-1133">Transmembrane helix</keyword>
<evidence type="ECO:0000313" key="4">
    <source>
        <dbReference type="EMBL" id="NWJ45606.1"/>
    </source>
</evidence>
<protein>
    <submittedName>
        <fullName evidence="4">TlpA family protein disulfide reductase</fullName>
    </submittedName>
</protein>
<keyword evidence="2" id="KW-0812">Transmembrane</keyword>
<evidence type="ECO:0000313" key="6">
    <source>
        <dbReference type="Proteomes" id="UP000521676"/>
    </source>
</evidence>
<sequence length="227" mass="24941">MANTVEKDKKEQATTTVRPRSSRPDSTGARLARFALGSIFGLAFLLGCYIMLATALRGPDTITMDGVTQKAGLIPNQKLPTEELKENDIAPDFALSQLGGNPVQLSKFRGKVVFVNFWASWCIPCQDEMKDINDFYKLHKNDSSVAVLTVNQKEDDSTIKSFFKDNGGVTVPVLLDKNSEVAGGYFVTKFPESYFLDKNGKIVAIKRGQLSAAEIKDFYQKALASGI</sequence>
<dbReference type="GO" id="GO:0016209">
    <property type="term" value="F:antioxidant activity"/>
    <property type="evidence" value="ECO:0007669"/>
    <property type="project" value="InterPro"/>
</dbReference>
<dbReference type="EMBL" id="JACATZ010000001">
    <property type="protein sequence ID" value="NWJ45606.1"/>
    <property type="molecule type" value="Genomic_DNA"/>
</dbReference>
<evidence type="ECO:0000256" key="1">
    <source>
        <dbReference type="SAM" id="MobiDB-lite"/>
    </source>
</evidence>
<dbReference type="EMBL" id="CP128399">
    <property type="protein sequence ID" value="WJW67479.1"/>
    <property type="molecule type" value="Genomic_DNA"/>
</dbReference>
<proteinExistence type="predicted"/>
<feature type="compositionally biased region" description="Basic and acidic residues" evidence="1">
    <location>
        <begin position="1"/>
        <end position="12"/>
    </location>
</feature>
<dbReference type="Proteomes" id="UP000521676">
    <property type="component" value="Unassembled WGS sequence"/>
</dbReference>
<dbReference type="InterPro" id="IPR000866">
    <property type="entry name" value="AhpC/TSA"/>
</dbReference>
<keyword evidence="7" id="KW-1185">Reference proteome</keyword>
<feature type="domain" description="Thioredoxin" evidence="3">
    <location>
        <begin position="84"/>
        <end position="224"/>
    </location>
</feature>
<dbReference type="PANTHER" id="PTHR42852">
    <property type="entry name" value="THIOL:DISULFIDE INTERCHANGE PROTEIN DSBE"/>
    <property type="match status" value="1"/>
</dbReference>
<dbReference type="InterPro" id="IPR036249">
    <property type="entry name" value="Thioredoxin-like_sf"/>
</dbReference>
<dbReference type="CDD" id="cd02966">
    <property type="entry name" value="TlpA_like_family"/>
    <property type="match status" value="1"/>
</dbReference>
<reference evidence="4 6" key="1">
    <citation type="submission" date="2020-06" db="EMBL/GenBank/DDBJ databases">
        <title>Anoxygenic phototrophic Chloroflexota member uses a Type I reaction center.</title>
        <authorList>
            <person name="Tsuji J.M."/>
            <person name="Shaw N.A."/>
            <person name="Nagashima S."/>
            <person name="Venkiteswaran J."/>
            <person name="Schiff S.L."/>
            <person name="Hanada S."/>
            <person name="Tank M."/>
            <person name="Neufeld J.D."/>
        </authorList>
    </citation>
    <scope>NUCLEOTIDE SEQUENCE [LARGE SCALE GENOMIC DNA]</scope>
    <source>
        <strain evidence="4">L227-S17</strain>
    </source>
</reference>
<dbReference type="RefSeq" id="WP_341469372.1">
    <property type="nucleotide sequence ID" value="NZ_CP128399.1"/>
</dbReference>
<dbReference type="InterPro" id="IPR050553">
    <property type="entry name" value="Thioredoxin_ResA/DsbE_sf"/>
</dbReference>
<dbReference type="AlphaFoldDB" id="A0A8T7M2V1"/>
<dbReference type="InterPro" id="IPR013766">
    <property type="entry name" value="Thioredoxin_domain"/>
</dbReference>
<feature type="region of interest" description="Disordered" evidence="1">
    <location>
        <begin position="1"/>
        <end position="27"/>
    </location>
</feature>
<evidence type="ECO:0000313" key="5">
    <source>
        <dbReference type="EMBL" id="WJW67479.1"/>
    </source>
</evidence>